<dbReference type="EMBL" id="UYWY01011895">
    <property type="protein sequence ID" value="VDM34515.1"/>
    <property type="molecule type" value="Genomic_DNA"/>
</dbReference>
<evidence type="ECO:0000313" key="3">
    <source>
        <dbReference type="WBParaSite" id="TCNE_0000520701-mRNA-1"/>
    </source>
</evidence>
<gene>
    <name evidence="1" type="ORF">TCNE_LOCUS5207</name>
</gene>
<organism evidence="2 3">
    <name type="scientific">Toxocara canis</name>
    <name type="common">Canine roundworm</name>
    <dbReference type="NCBI Taxonomy" id="6265"/>
    <lineage>
        <taxon>Eukaryota</taxon>
        <taxon>Metazoa</taxon>
        <taxon>Ecdysozoa</taxon>
        <taxon>Nematoda</taxon>
        <taxon>Chromadorea</taxon>
        <taxon>Rhabditida</taxon>
        <taxon>Spirurina</taxon>
        <taxon>Ascaridomorpha</taxon>
        <taxon>Ascaridoidea</taxon>
        <taxon>Toxocaridae</taxon>
        <taxon>Toxocara</taxon>
    </lineage>
</organism>
<sequence>MALSFSSRVFRQRLVANQPISLCKASTPKMFYSISTERFVRMNRFGQRWLAIRTVCYYSHSTVPGRSREERTKAHENNKSSIFRYCTY</sequence>
<name>A0A183U9N7_TOXCA</name>
<dbReference type="Proteomes" id="UP000050794">
    <property type="component" value="Unassembled WGS sequence"/>
</dbReference>
<dbReference type="AlphaFoldDB" id="A0A183U9N7"/>
<keyword evidence="2" id="KW-1185">Reference proteome</keyword>
<protein>
    <submittedName>
        <fullName evidence="1 3">Uncharacterized protein</fullName>
    </submittedName>
</protein>
<evidence type="ECO:0000313" key="2">
    <source>
        <dbReference type="Proteomes" id="UP000050794"/>
    </source>
</evidence>
<evidence type="ECO:0000313" key="1">
    <source>
        <dbReference type="EMBL" id="VDM34515.1"/>
    </source>
</evidence>
<accession>A0A183U9N7</accession>
<reference evidence="1 2" key="2">
    <citation type="submission" date="2018-11" db="EMBL/GenBank/DDBJ databases">
        <authorList>
            <consortium name="Pathogen Informatics"/>
        </authorList>
    </citation>
    <scope>NUCLEOTIDE SEQUENCE [LARGE SCALE GENOMIC DNA]</scope>
</reference>
<proteinExistence type="predicted"/>
<reference evidence="3" key="1">
    <citation type="submission" date="2016-06" db="UniProtKB">
        <authorList>
            <consortium name="WormBaseParasite"/>
        </authorList>
    </citation>
    <scope>IDENTIFICATION</scope>
</reference>
<dbReference type="WBParaSite" id="TCNE_0000520701-mRNA-1">
    <property type="protein sequence ID" value="TCNE_0000520701-mRNA-1"/>
    <property type="gene ID" value="TCNE_0000520701"/>
</dbReference>